<feature type="non-terminal residue" evidence="1">
    <location>
        <position position="1"/>
    </location>
</feature>
<protein>
    <submittedName>
        <fullName evidence="1">Uncharacterized protein</fullName>
    </submittedName>
</protein>
<accession>A0A8S2V700</accession>
<comment type="caution">
    <text evidence="1">The sequence shown here is derived from an EMBL/GenBank/DDBJ whole genome shotgun (WGS) entry which is preliminary data.</text>
</comment>
<reference evidence="1" key="1">
    <citation type="submission" date="2021-02" db="EMBL/GenBank/DDBJ databases">
        <authorList>
            <person name="Nowell W R."/>
        </authorList>
    </citation>
    <scope>NUCLEOTIDE SEQUENCE</scope>
</reference>
<gene>
    <name evidence="1" type="ORF">GIL414_LOCUS29394</name>
</gene>
<proteinExistence type="predicted"/>
<evidence type="ECO:0000313" key="2">
    <source>
        <dbReference type="Proteomes" id="UP000681720"/>
    </source>
</evidence>
<name>A0A8S2V700_9BILA</name>
<organism evidence="1 2">
    <name type="scientific">Rotaria magnacalcarata</name>
    <dbReference type="NCBI Taxonomy" id="392030"/>
    <lineage>
        <taxon>Eukaryota</taxon>
        <taxon>Metazoa</taxon>
        <taxon>Spiralia</taxon>
        <taxon>Gnathifera</taxon>
        <taxon>Rotifera</taxon>
        <taxon>Eurotatoria</taxon>
        <taxon>Bdelloidea</taxon>
        <taxon>Philodinida</taxon>
        <taxon>Philodinidae</taxon>
        <taxon>Rotaria</taxon>
    </lineage>
</organism>
<sequence>MAACKAVGDIGAEVTSNVEIMIALAAALRDENGEVKTAAYEAV</sequence>
<feature type="non-terminal residue" evidence="1">
    <location>
        <position position="43"/>
    </location>
</feature>
<dbReference type="Proteomes" id="UP000681720">
    <property type="component" value="Unassembled WGS sequence"/>
</dbReference>
<evidence type="ECO:0000313" key="1">
    <source>
        <dbReference type="EMBL" id="CAF4383328.1"/>
    </source>
</evidence>
<dbReference type="EMBL" id="CAJOBJ010053133">
    <property type="protein sequence ID" value="CAF4383328.1"/>
    <property type="molecule type" value="Genomic_DNA"/>
</dbReference>
<dbReference type="AlphaFoldDB" id="A0A8S2V700"/>